<keyword evidence="2" id="KW-1185">Reference proteome</keyword>
<gene>
    <name evidence="1" type="ORF">DEW08_15235</name>
</gene>
<dbReference type="EMBL" id="CP029353">
    <property type="protein sequence ID" value="AWK87394.1"/>
    <property type="molecule type" value="Genomic_DNA"/>
</dbReference>
<dbReference type="OrthoDB" id="5298181at2"/>
<dbReference type="AlphaFoldDB" id="A0A2S2CSA7"/>
<dbReference type="KEGG" id="azz:DEW08_15235"/>
<protein>
    <submittedName>
        <fullName evidence="1">CopG family transcriptional regulator</fullName>
    </submittedName>
</protein>
<name>A0A2S2CSA7_9PROT</name>
<evidence type="ECO:0000313" key="1">
    <source>
        <dbReference type="EMBL" id="AWK87394.1"/>
    </source>
</evidence>
<dbReference type="RefSeq" id="WP_109328504.1">
    <property type="nucleotide sequence ID" value="NZ_CP029353.1"/>
</dbReference>
<sequence>MAKPHPADQSCDRSCDSGTEAFADAVREGLADADAGQVVPYEKVRRWLLSWGTDRELPPPA</sequence>
<organism evidence="1 2">
    <name type="scientific">Azospirillum thermophilum</name>
    <dbReference type="NCBI Taxonomy" id="2202148"/>
    <lineage>
        <taxon>Bacteria</taxon>
        <taxon>Pseudomonadati</taxon>
        <taxon>Pseudomonadota</taxon>
        <taxon>Alphaproteobacteria</taxon>
        <taxon>Rhodospirillales</taxon>
        <taxon>Azospirillaceae</taxon>
        <taxon>Azospirillum</taxon>
    </lineage>
</organism>
<evidence type="ECO:0000313" key="2">
    <source>
        <dbReference type="Proteomes" id="UP000245629"/>
    </source>
</evidence>
<proteinExistence type="predicted"/>
<dbReference type="Proteomes" id="UP000245629">
    <property type="component" value="Chromosome 2"/>
</dbReference>
<reference evidence="2" key="1">
    <citation type="submission" date="2018-05" db="EMBL/GenBank/DDBJ databases">
        <title>Azospirillum thermophila sp. nov., a novel isolated from hot spring.</title>
        <authorList>
            <person name="Zhao Z."/>
        </authorList>
    </citation>
    <scope>NUCLEOTIDE SEQUENCE [LARGE SCALE GENOMIC DNA]</scope>
    <source>
        <strain evidence="2">CFH 70021</strain>
    </source>
</reference>
<accession>A0A2S2CSA7</accession>